<evidence type="ECO:0008006" key="4">
    <source>
        <dbReference type="Google" id="ProtNLM"/>
    </source>
</evidence>
<dbReference type="Pfam" id="PF16931">
    <property type="entry name" value="Phage_holin_8"/>
    <property type="match status" value="1"/>
</dbReference>
<sequence length="119" mass="12087">MTEPASTTAATSMAAAGVSLAALMPSMDGNALVGAFAGATLFAVSAHARPLWERLAYLVVSMIGGYLASGELVGWGLKSSGLAAFFASAVIVTLTLAAIERAKSIDLFNWIRRGGPPSA</sequence>
<dbReference type="InterPro" id="IPR032637">
    <property type="entry name" value="Phage_holin-like"/>
</dbReference>
<dbReference type="AlphaFoldDB" id="A0A4Q8LD37"/>
<dbReference type="OrthoDB" id="7067196at2"/>
<feature type="transmembrane region" description="Helical" evidence="1">
    <location>
        <begin position="31"/>
        <end position="48"/>
    </location>
</feature>
<comment type="caution">
    <text evidence="2">The sequence shown here is derived from an EMBL/GenBank/DDBJ whole genome shotgun (WGS) entry which is preliminary data.</text>
</comment>
<keyword evidence="1" id="KW-0812">Transmembrane</keyword>
<evidence type="ECO:0000313" key="2">
    <source>
        <dbReference type="EMBL" id="TAA26576.1"/>
    </source>
</evidence>
<dbReference type="EMBL" id="SHMC01000002">
    <property type="protein sequence ID" value="TAA26576.1"/>
    <property type="molecule type" value="Genomic_DNA"/>
</dbReference>
<accession>A0A4Q8LD37</accession>
<reference evidence="2 3" key="1">
    <citation type="submission" date="2019-02" db="EMBL/GenBank/DDBJ databases">
        <title>WGS of Pseudoxanthomonas species novum from clinical isolates.</title>
        <authorList>
            <person name="Bernier A.-M."/>
            <person name="Bernard K."/>
            <person name="Vachon A."/>
        </authorList>
    </citation>
    <scope>NUCLEOTIDE SEQUENCE [LARGE SCALE GENOMIC DNA]</scope>
    <source>
        <strain evidence="2 3">NML171200</strain>
    </source>
</reference>
<feature type="transmembrane region" description="Helical" evidence="1">
    <location>
        <begin position="55"/>
        <end position="75"/>
    </location>
</feature>
<evidence type="ECO:0000256" key="1">
    <source>
        <dbReference type="SAM" id="Phobius"/>
    </source>
</evidence>
<dbReference type="RefSeq" id="WP_130550452.1">
    <property type="nucleotide sequence ID" value="NZ_SHMC01000002.1"/>
</dbReference>
<dbReference type="Proteomes" id="UP000292627">
    <property type="component" value="Unassembled WGS sequence"/>
</dbReference>
<keyword evidence="1" id="KW-0472">Membrane</keyword>
<protein>
    <recommendedName>
        <fullName evidence="4">Phage holin</fullName>
    </recommendedName>
</protein>
<keyword evidence="1" id="KW-1133">Transmembrane helix</keyword>
<name>A0A4Q8LD37_9GAMM</name>
<organism evidence="2 3">
    <name type="scientific">Pseudoxanthomonas winnipegensis</name>
    <dbReference type="NCBI Taxonomy" id="2480810"/>
    <lineage>
        <taxon>Bacteria</taxon>
        <taxon>Pseudomonadati</taxon>
        <taxon>Pseudomonadota</taxon>
        <taxon>Gammaproteobacteria</taxon>
        <taxon>Lysobacterales</taxon>
        <taxon>Lysobacteraceae</taxon>
        <taxon>Pseudoxanthomonas</taxon>
    </lineage>
</organism>
<feature type="transmembrane region" description="Helical" evidence="1">
    <location>
        <begin position="81"/>
        <end position="99"/>
    </location>
</feature>
<gene>
    <name evidence="2" type="ORF">EA660_04915</name>
</gene>
<proteinExistence type="predicted"/>
<evidence type="ECO:0000313" key="3">
    <source>
        <dbReference type="Proteomes" id="UP000292627"/>
    </source>
</evidence>